<keyword evidence="4" id="KW-1133">Transmembrane helix</keyword>
<gene>
    <name evidence="6" type="ORF">T190423A01A_50309</name>
</gene>
<keyword evidence="4" id="KW-0472">Membrane</keyword>
<dbReference type="Gene3D" id="1.25.40.10">
    <property type="entry name" value="Tetratricopeptide repeat domain"/>
    <property type="match status" value="2"/>
</dbReference>
<dbReference type="SMART" id="SM00028">
    <property type="entry name" value="TPR"/>
    <property type="match status" value="8"/>
</dbReference>
<dbReference type="InterPro" id="IPR010559">
    <property type="entry name" value="Sig_transdc_His_kin_internal"/>
</dbReference>
<dbReference type="EMBL" id="CAXJIO010000014">
    <property type="protein sequence ID" value="CAL2104061.1"/>
    <property type="molecule type" value="Genomic_DNA"/>
</dbReference>
<dbReference type="Pfam" id="PF00515">
    <property type="entry name" value="TPR_1"/>
    <property type="match status" value="1"/>
</dbReference>
<feature type="domain" description="Signal transduction histidine kinase internal region" evidence="5">
    <location>
        <begin position="529"/>
        <end position="606"/>
    </location>
</feature>
<organism evidence="6 7">
    <name type="scientific">Tenacibaculum polynesiense</name>
    <dbReference type="NCBI Taxonomy" id="3137857"/>
    <lineage>
        <taxon>Bacteria</taxon>
        <taxon>Pseudomonadati</taxon>
        <taxon>Bacteroidota</taxon>
        <taxon>Flavobacteriia</taxon>
        <taxon>Flavobacteriales</taxon>
        <taxon>Flavobacteriaceae</taxon>
        <taxon>Tenacibaculum</taxon>
    </lineage>
</organism>
<dbReference type="InterPro" id="IPR011990">
    <property type="entry name" value="TPR-like_helical_dom_sf"/>
</dbReference>
<dbReference type="SUPFAM" id="SSF48452">
    <property type="entry name" value="TPR-like"/>
    <property type="match status" value="3"/>
</dbReference>
<reference evidence="6 7" key="1">
    <citation type="submission" date="2024-05" db="EMBL/GenBank/DDBJ databases">
        <authorList>
            <person name="Duchaud E."/>
        </authorList>
    </citation>
    <scope>NUCLEOTIDE SEQUENCE [LARGE SCALE GENOMIC DNA]</scope>
    <source>
        <strain evidence="6">Ena-SAMPLE-TAB-13-05-2024-13:56:06:370-140308</strain>
    </source>
</reference>
<keyword evidence="7" id="KW-1185">Reference proteome</keyword>
<keyword evidence="4" id="KW-0812">Transmembrane</keyword>
<evidence type="ECO:0000256" key="1">
    <source>
        <dbReference type="ARBA" id="ARBA00022737"/>
    </source>
</evidence>
<dbReference type="Proteomes" id="UP001497527">
    <property type="component" value="Unassembled WGS sequence"/>
</dbReference>
<dbReference type="PANTHER" id="PTHR45641:SF19">
    <property type="entry name" value="NEPHROCYSTIN-3"/>
    <property type="match status" value="1"/>
</dbReference>
<keyword evidence="2 3" id="KW-0802">TPR repeat</keyword>
<evidence type="ECO:0000259" key="5">
    <source>
        <dbReference type="Pfam" id="PF06580"/>
    </source>
</evidence>
<dbReference type="InterPro" id="IPR019734">
    <property type="entry name" value="TPR_rpt"/>
</dbReference>
<feature type="transmembrane region" description="Helical" evidence="4">
    <location>
        <begin position="494"/>
        <end position="511"/>
    </location>
</feature>
<proteinExistence type="predicted"/>
<dbReference type="InterPro" id="IPR036890">
    <property type="entry name" value="HATPase_C_sf"/>
</dbReference>
<dbReference type="Pfam" id="PF06580">
    <property type="entry name" value="His_kinase"/>
    <property type="match status" value="1"/>
</dbReference>
<feature type="repeat" description="TPR" evidence="3">
    <location>
        <begin position="290"/>
        <end position="323"/>
    </location>
</feature>
<protein>
    <submittedName>
        <fullName evidence="6">Tetratricopeptide repeat protein</fullName>
    </submittedName>
</protein>
<dbReference type="RefSeq" id="WP_348717962.1">
    <property type="nucleotide sequence ID" value="NZ_CAXJIO010000014.1"/>
</dbReference>
<evidence type="ECO:0000313" key="6">
    <source>
        <dbReference type="EMBL" id="CAL2104061.1"/>
    </source>
</evidence>
<feature type="repeat" description="TPR" evidence="3">
    <location>
        <begin position="210"/>
        <end position="243"/>
    </location>
</feature>
<evidence type="ECO:0000256" key="4">
    <source>
        <dbReference type="SAM" id="Phobius"/>
    </source>
</evidence>
<dbReference type="PANTHER" id="PTHR45641">
    <property type="entry name" value="TETRATRICOPEPTIDE REPEAT PROTEIN (AFU_ORTHOLOGUE AFUA_6G03870)"/>
    <property type="match status" value="1"/>
</dbReference>
<dbReference type="PROSITE" id="PS50293">
    <property type="entry name" value="TPR_REGION"/>
    <property type="match status" value="4"/>
</dbReference>
<accession>A0ABM9PF25</accession>
<evidence type="ECO:0000256" key="3">
    <source>
        <dbReference type="PROSITE-ProRule" id="PRU00339"/>
    </source>
</evidence>
<dbReference type="SUPFAM" id="SSF55874">
    <property type="entry name" value="ATPase domain of HSP90 chaperone/DNA topoisomerase II/histidine kinase"/>
    <property type="match status" value="1"/>
</dbReference>
<comment type="caution">
    <text evidence="6">The sequence shown here is derived from an EMBL/GenBank/DDBJ whole genome shotgun (WGS) entry which is preliminary data.</text>
</comment>
<feature type="repeat" description="TPR" evidence="3">
    <location>
        <begin position="250"/>
        <end position="283"/>
    </location>
</feature>
<evidence type="ECO:0000313" key="7">
    <source>
        <dbReference type="Proteomes" id="UP001497527"/>
    </source>
</evidence>
<feature type="repeat" description="TPR" evidence="3">
    <location>
        <begin position="330"/>
        <end position="363"/>
    </location>
</feature>
<keyword evidence="1" id="KW-0677">Repeat</keyword>
<dbReference type="PROSITE" id="PS50005">
    <property type="entry name" value="TPR"/>
    <property type="match status" value="5"/>
</dbReference>
<dbReference type="Pfam" id="PF13424">
    <property type="entry name" value="TPR_12"/>
    <property type="match status" value="3"/>
</dbReference>
<feature type="repeat" description="TPR" evidence="3">
    <location>
        <begin position="170"/>
        <end position="203"/>
    </location>
</feature>
<sequence>MKLKTFQRDKELFFLVTLFFVSFSLSFAQNSKLDSLQNVLSSFNQKDTTRVNLLIQVANEIPRKNIDKAIKLSKESLELADSIGYVKGKAKGLFVTGELELTKLNLVEGREYIEKALTLYKELSNKKEIARCLSEIGHSYTYGRDSENAIIYYKKALLISEEIKDSVKILKTLGNLGISYSRKGEHEKALDYFKRSLKINEEFDDKKSISKSLNHIGIVYARQANYPEALEYFLKALEITQKLGNKREIVRPLHNIGNIYNKQENYSKALEYLKKSLVLVEEMNETKAIAGTSINLGNIYLKLGQIDKALEYFRKALAISEEKKLNGLMANSLHNLGMVYNKKKEYESSLKYFQRALAIRLKIGDRLGASDSYIGISNAYYGKRDYTKALNNTLEAHELAMKLKNIASQKKTYELLSKVYYDTKKYKKAYENQLGFKKVSDSLFNKKKIEKMTQLQYEYAYKKRLDSAAERERFLKNEVNIIDGQLEASQEQKLWWIIGFFGLIVFLIFMYRKQRFEQLKAQVENNNLRFQALNMQMNPHFIYNSLSSIQQFVLGNDSFSAQQYLTRFSFLIRAILSACKRDTISLEKEIDIINNYAELEKKRFENVFDFEIVNNVDDSSEIYLPPLLIQPLVENAIIHGVSTLKDRKGFIRISFNMVDQELECVIEDNGIGIETSKKEREQRIIGHESIALNNIKERLKLLDKKKGQRLFVHPSSSEEYGTETRIVIPVLL</sequence>
<evidence type="ECO:0000256" key="2">
    <source>
        <dbReference type="ARBA" id="ARBA00022803"/>
    </source>
</evidence>
<name>A0ABM9PF25_9FLAO</name>
<dbReference type="Gene3D" id="3.30.565.10">
    <property type="entry name" value="Histidine kinase-like ATPase, C-terminal domain"/>
    <property type="match status" value="1"/>
</dbReference>